<dbReference type="PRINTS" id="PR00700">
    <property type="entry name" value="PRTYPHPHTASE"/>
</dbReference>
<dbReference type="PANTHER" id="PTHR46957">
    <property type="entry name" value="CYTOKINE RECEPTOR"/>
    <property type="match status" value="1"/>
</dbReference>
<dbReference type="InterPro" id="IPR016130">
    <property type="entry name" value="Tyr_Pase_AS"/>
</dbReference>
<keyword evidence="6 9" id="KW-1133">Transmembrane helix</keyword>
<dbReference type="SMART" id="SM00060">
    <property type="entry name" value="FN3"/>
    <property type="match status" value="4"/>
</dbReference>
<feature type="domain" description="Tyrosine specific protein phosphatases" evidence="11">
    <location>
        <begin position="665"/>
        <end position="734"/>
    </location>
</feature>
<keyword evidence="14" id="KW-1185">Reference proteome</keyword>
<dbReference type="PROSITE" id="PS50055">
    <property type="entry name" value="TYR_PHOSPHATASE_PTP"/>
    <property type="match status" value="1"/>
</dbReference>
<dbReference type="AlphaFoldDB" id="A0A0B2V4A1"/>
<dbReference type="Proteomes" id="UP000031036">
    <property type="component" value="Unassembled WGS sequence"/>
</dbReference>
<organism evidence="13 14">
    <name type="scientific">Toxocara canis</name>
    <name type="common">Canine roundworm</name>
    <dbReference type="NCBI Taxonomy" id="6265"/>
    <lineage>
        <taxon>Eukaryota</taxon>
        <taxon>Metazoa</taxon>
        <taxon>Ecdysozoa</taxon>
        <taxon>Nematoda</taxon>
        <taxon>Chromadorea</taxon>
        <taxon>Rhabditida</taxon>
        <taxon>Spirurina</taxon>
        <taxon>Ascaridomorpha</taxon>
        <taxon>Ascaridoidea</taxon>
        <taxon>Toxocaridae</taxon>
        <taxon>Toxocara</taxon>
    </lineage>
</organism>
<feature type="domain" description="Fibronectin type-III" evidence="12">
    <location>
        <begin position="296"/>
        <end position="390"/>
    </location>
</feature>
<dbReference type="GO" id="GO:0004725">
    <property type="term" value="F:protein tyrosine phosphatase activity"/>
    <property type="evidence" value="ECO:0007669"/>
    <property type="project" value="InterPro"/>
</dbReference>
<dbReference type="Pfam" id="PF00102">
    <property type="entry name" value="Y_phosphatase"/>
    <property type="match status" value="2"/>
</dbReference>
<evidence type="ECO:0000256" key="1">
    <source>
        <dbReference type="ARBA" id="ARBA00004167"/>
    </source>
</evidence>
<evidence type="ECO:0000256" key="8">
    <source>
        <dbReference type="ARBA" id="ARBA00023180"/>
    </source>
</evidence>
<dbReference type="InterPro" id="IPR036116">
    <property type="entry name" value="FN3_sf"/>
</dbReference>
<evidence type="ECO:0000256" key="7">
    <source>
        <dbReference type="ARBA" id="ARBA00023136"/>
    </source>
</evidence>
<feature type="transmembrane region" description="Helical" evidence="9">
    <location>
        <begin position="414"/>
        <end position="437"/>
    </location>
</feature>
<evidence type="ECO:0000313" key="13">
    <source>
        <dbReference type="EMBL" id="KHN76309.1"/>
    </source>
</evidence>
<dbReference type="PROSITE" id="PS00383">
    <property type="entry name" value="TYR_PHOSPHATASE_1"/>
    <property type="match status" value="1"/>
</dbReference>
<dbReference type="InterPro" id="IPR013783">
    <property type="entry name" value="Ig-like_fold"/>
</dbReference>
<evidence type="ECO:0000313" key="14">
    <source>
        <dbReference type="Proteomes" id="UP000031036"/>
    </source>
</evidence>
<keyword evidence="2 9" id="KW-0812">Transmembrane</keyword>
<feature type="domain" description="Fibronectin type-III" evidence="12">
    <location>
        <begin position="198"/>
        <end position="295"/>
    </location>
</feature>
<evidence type="ECO:0000259" key="12">
    <source>
        <dbReference type="PROSITE" id="PS50853"/>
    </source>
</evidence>
<dbReference type="SMART" id="SM00194">
    <property type="entry name" value="PTPc"/>
    <property type="match status" value="1"/>
</dbReference>
<evidence type="ECO:0000259" key="10">
    <source>
        <dbReference type="PROSITE" id="PS50055"/>
    </source>
</evidence>
<comment type="subcellular location">
    <subcellularLocation>
        <location evidence="1">Membrane</location>
        <topology evidence="1">Single-pass membrane protein</topology>
    </subcellularLocation>
</comment>
<dbReference type="PANTHER" id="PTHR46957:SF3">
    <property type="entry name" value="CYTOKINE RECEPTOR"/>
    <property type="match status" value="1"/>
</dbReference>
<dbReference type="EMBL" id="JPKZ01002540">
    <property type="protein sequence ID" value="KHN76309.1"/>
    <property type="molecule type" value="Genomic_DNA"/>
</dbReference>
<dbReference type="SUPFAM" id="SSF52799">
    <property type="entry name" value="(Phosphotyrosine protein) phosphatases II"/>
    <property type="match status" value="2"/>
</dbReference>
<evidence type="ECO:0000256" key="9">
    <source>
        <dbReference type="SAM" id="Phobius"/>
    </source>
</evidence>
<evidence type="ECO:0000259" key="11">
    <source>
        <dbReference type="PROSITE" id="PS50056"/>
    </source>
</evidence>
<dbReference type="CDD" id="cd00063">
    <property type="entry name" value="FN3"/>
    <property type="match status" value="3"/>
</dbReference>
<comment type="caution">
    <text evidence="13">The sequence shown here is derived from an EMBL/GenBank/DDBJ whole genome shotgun (WGS) entry which is preliminary data.</text>
</comment>
<feature type="domain" description="Fibronectin type-III" evidence="12">
    <location>
        <begin position="6"/>
        <end position="99"/>
    </location>
</feature>
<dbReference type="SUPFAM" id="SSF49265">
    <property type="entry name" value="Fibronectin type III"/>
    <property type="match status" value="2"/>
</dbReference>
<dbReference type="OrthoDB" id="10253954at2759"/>
<keyword evidence="8" id="KW-0325">Glycoprotein</keyword>
<reference evidence="13 14" key="1">
    <citation type="submission" date="2014-11" db="EMBL/GenBank/DDBJ databases">
        <title>Genetic blueprint of the zoonotic pathogen Toxocara canis.</title>
        <authorList>
            <person name="Zhu X.-Q."/>
            <person name="Korhonen P.K."/>
            <person name="Cai H."/>
            <person name="Young N.D."/>
            <person name="Nejsum P."/>
            <person name="von Samson-Himmelstjerna G."/>
            <person name="Boag P.R."/>
            <person name="Tan P."/>
            <person name="Li Q."/>
            <person name="Min J."/>
            <person name="Yang Y."/>
            <person name="Wang X."/>
            <person name="Fang X."/>
            <person name="Hall R.S."/>
            <person name="Hofmann A."/>
            <person name="Sternberg P.W."/>
            <person name="Jex A.R."/>
            <person name="Gasser R.B."/>
        </authorList>
    </citation>
    <scope>NUCLEOTIDE SEQUENCE [LARGE SCALE GENOMIC DNA]</scope>
    <source>
        <strain evidence="13">PN_DK_2014</strain>
    </source>
</reference>
<sequence>MVRPPSPSKPEVTAFTERSITLSWKQTASRAHKPILQYSVVVRSTRTGEERTVTLYGNSTSATVSGLLPLTQYSFSISAENAAGMSEFSPAVIYRTLGEALTSAPLIESVRNTSEGCVNVTWKGPPNAGDSVTGYRLMVHRMGTGTMREWHTKGNEHSLCGLPFNSAFMISIEADNGYGYSPSATGIFYTDQSVPDGPPENVEAHAVSSSTVTLTWSAPRKPNGIIIAYQIYMKRIKDNSLRTVRLKVRGETPSRYAYNISDLAPYTTYMFRLSAFTAKGEGDRSEEISATTDYAVPPSPKITNITFNCQNTVTVSWMEDSDYGQFYQLHLEGATPHSFNTTRRKMELSDLTLQQRYSIKVSSVLRSVIDNSTFLMSQWSPTEVFLIAERCSLHSSLCASSMCERLSVSPTSSFSLLLASFAILVAVLLSILAAIAIKKRCIVGKKKFTNAEENYCEESRSLVYDLSYGESISVDRFDQYCREMSANDNLQFRRQFEEIEKDSSLVSDFAVDDHRSKDRYLNICAFESTRIKIASGTSDYINANYVDSCETRGAYIATQAPLPHTFADFWEMVWQERSNVIVAITRLVEHGRRKCDQYWPCTVTGSQTHGHFTVTLDLERPNAHFVHRFLTLKSSRCLMTERKVHQLHFTSWPDHGVPTTVFPLLSFLKYVSEIPTTGPIVVHCSAGVGRSGSFMLIDSMRRHLLVSDSLNIEAHLRHIRQQRAKLVQTLEQYIFCHEAIRQLIAHGSTRIHVDNFVHYTHYLFHEVVDGRTRLQIQYEANEQYIFCHEAIRQLIAHGSTRIHVDNFVHYTHYLFHEVVDGRTRLQIQYEANDVCKCPHSPTCPNPIGYEIFPGYHREAEFIVATWPTESETFWELIWEKNCQTVVVLGGESEFWRGIENAGELRIQRNGDDTTIISSNEDQLCVRTLAVSQCDFELDTWTEIERIQQRRLQYHQSPLLVLNTQNNSTAYILCVLTSIACQLEAESCIDVLQLLAAYKHKLCNVWRTQCDVEIIYDKLLILVQSLQHSTAC</sequence>
<dbReference type="OMA" id="ILHYIIH"/>
<keyword evidence="3" id="KW-0732">Signal</keyword>
<dbReference type="SMART" id="SM00404">
    <property type="entry name" value="PTPc_motif"/>
    <property type="match status" value="1"/>
</dbReference>
<evidence type="ECO:0000256" key="5">
    <source>
        <dbReference type="ARBA" id="ARBA00022912"/>
    </source>
</evidence>
<evidence type="ECO:0000256" key="2">
    <source>
        <dbReference type="ARBA" id="ARBA00022692"/>
    </source>
</evidence>
<dbReference type="InterPro" id="IPR003961">
    <property type="entry name" value="FN3_dom"/>
</dbReference>
<dbReference type="PROSITE" id="PS50056">
    <property type="entry name" value="TYR_PHOSPHATASE_2"/>
    <property type="match status" value="1"/>
</dbReference>
<accession>A0A0B2V4A1</accession>
<dbReference type="FunFam" id="2.60.40.10:FF:000478">
    <property type="entry name" value="Protein tyrosine phosphatase, receptor type Q"/>
    <property type="match status" value="1"/>
</dbReference>
<dbReference type="Pfam" id="PF00041">
    <property type="entry name" value="fn3"/>
    <property type="match status" value="2"/>
</dbReference>
<dbReference type="STRING" id="6265.A0A0B2V4A1"/>
<feature type="domain" description="Tyrosine-protein phosphatase" evidence="10">
    <location>
        <begin position="492"/>
        <end position="743"/>
    </location>
</feature>
<dbReference type="GO" id="GO:0016020">
    <property type="term" value="C:membrane"/>
    <property type="evidence" value="ECO:0007669"/>
    <property type="project" value="UniProtKB-SubCell"/>
</dbReference>
<dbReference type="InterPro" id="IPR003595">
    <property type="entry name" value="Tyr_Pase_cat"/>
</dbReference>
<gene>
    <name evidence="13" type="primary">ptp-4</name>
    <name evidence="13" type="ORF">Tcan_06906</name>
</gene>
<keyword evidence="7 9" id="KW-0472">Membrane</keyword>
<feature type="domain" description="Fibronectin type-III" evidence="12">
    <location>
        <begin position="104"/>
        <end position="196"/>
    </location>
</feature>
<dbReference type="Gene3D" id="3.90.190.10">
    <property type="entry name" value="Protein tyrosine phosphatase superfamily"/>
    <property type="match status" value="2"/>
</dbReference>
<dbReference type="PROSITE" id="PS50853">
    <property type="entry name" value="FN3"/>
    <property type="match status" value="4"/>
</dbReference>
<dbReference type="InterPro" id="IPR000387">
    <property type="entry name" value="Tyr_Pase_dom"/>
</dbReference>
<name>A0A0B2V4A1_TOXCA</name>
<proteinExistence type="predicted"/>
<evidence type="ECO:0000256" key="4">
    <source>
        <dbReference type="ARBA" id="ARBA00022801"/>
    </source>
</evidence>
<dbReference type="InterPro" id="IPR050713">
    <property type="entry name" value="RTP_Phos/Ushers"/>
</dbReference>
<dbReference type="Gene3D" id="2.60.40.10">
    <property type="entry name" value="Immunoglobulins"/>
    <property type="match status" value="3"/>
</dbReference>
<evidence type="ECO:0000256" key="3">
    <source>
        <dbReference type="ARBA" id="ARBA00022729"/>
    </source>
</evidence>
<dbReference type="InterPro" id="IPR000242">
    <property type="entry name" value="PTP_cat"/>
</dbReference>
<keyword evidence="5" id="KW-0904">Protein phosphatase</keyword>
<protein>
    <submittedName>
        <fullName evidence="13">Tyrosine-protein phosphatase 4</fullName>
    </submittedName>
</protein>
<dbReference type="InterPro" id="IPR029021">
    <property type="entry name" value="Prot-tyrosine_phosphatase-like"/>
</dbReference>
<keyword evidence="4" id="KW-0378">Hydrolase</keyword>
<evidence type="ECO:0000256" key="6">
    <source>
        <dbReference type="ARBA" id="ARBA00022989"/>
    </source>
</evidence>